<accession>A0A6A6Z0K6</accession>
<dbReference type="InterPro" id="IPR036291">
    <property type="entry name" value="NAD(P)-bd_dom_sf"/>
</dbReference>
<reference evidence="2 4" key="1">
    <citation type="journal article" date="2020" name="Stud. Mycol.">
        <title>101 Dothideomycetes genomes: a test case for predicting lifestyles and emergence of pathogens.</title>
        <authorList>
            <person name="Haridas S."/>
            <person name="Albert R."/>
            <person name="Binder M."/>
            <person name="Bloem J."/>
            <person name="Labutti K."/>
            <person name="Salamov A."/>
            <person name="Andreopoulos B."/>
            <person name="Baker S."/>
            <person name="Barry K."/>
            <person name="Bills G."/>
            <person name="Bluhm B."/>
            <person name="Cannon C."/>
            <person name="Castanera R."/>
            <person name="Culley D."/>
            <person name="Daum C."/>
            <person name="Ezra D."/>
            <person name="Gonzalez J."/>
            <person name="Henrissat B."/>
            <person name="Kuo A."/>
            <person name="Liang C."/>
            <person name="Lipzen A."/>
            <person name="Lutzoni F."/>
            <person name="Magnuson J."/>
            <person name="Mondo S."/>
            <person name="Nolan M."/>
            <person name="Ohm R."/>
            <person name="Pangilinan J."/>
            <person name="Park H.-J."/>
            <person name="Ramirez L."/>
            <person name="Alfaro M."/>
            <person name="Sun H."/>
            <person name="Tritt A."/>
            <person name="Yoshinaga Y."/>
            <person name="Zwiers L.-H."/>
            <person name="Turgeon B."/>
            <person name="Goodwin S."/>
            <person name="Spatafora J."/>
            <person name="Crous P."/>
            <person name="Grigoriev I."/>
        </authorList>
    </citation>
    <scope>NUCLEOTIDE SEQUENCE</scope>
    <source>
        <strain evidence="2 4">CBS 304.34</strain>
    </source>
</reference>
<evidence type="ECO:0000313" key="2">
    <source>
        <dbReference type="EMBL" id="KAF2814621.1"/>
    </source>
</evidence>
<dbReference type="InterPro" id="IPR011032">
    <property type="entry name" value="GroES-like_sf"/>
</dbReference>
<feature type="domain" description="Enoyl reductase (ER)" evidence="1">
    <location>
        <begin position="21"/>
        <end position="334"/>
    </location>
</feature>
<dbReference type="Gene3D" id="3.90.180.10">
    <property type="entry name" value="Medium-chain alcohol dehydrogenases, catalytic domain"/>
    <property type="match status" value="1"/>
</dbReference>
<dbReference type="Gene3D" id="3.40.50.720">
    <property type="entry name" value="NAD(P)-binding Rossmann-like Domain"/>
    <property type="match status" value="1"/>
</dbReference>
<dbReference type="SUPFAM" id="SSF51735">
    <property type="entry name" value="NAD(P)-binding Rossmann-fold domains"/>
    <property type="match status" value="1"/>
</dbReference>
<organism evidence="2">
    <name type="scientific">Mytilinidion resinicola</name>
    <dbReference type="NCBI Taxonomy" id="574789"/>
    <lineage>
        <taxon>Eukaryota</taxon>
        <taxon>Fungi</taxon>
        <taxon>Dikarya</taxon>
        <taxon>Ascomycota</taxon>
        <taxon>Pezizomycotina</taxon>
        <taxon>Dothideomycetes</taxon>
        <taxon>Pleosporomycetidae</taxon>
        <taxon>Mytilinidiales</taxon>
        <taxon>Mytilinidiaceae</taxon>
        <taxon>Mytilinidion</taxon>
    </lineage>
</organism>
<protein>
    <submittedName>
        <fullName evidence="2 4">GroES-like protein</fullName>
    </submittedName>
</protein>
<reference evidence="4" key="3">
    <citation type="submission" date="2025-04" db="UniProtKB">
        <authorList>
            <consortium name="RefSeq"/>
        </authorList>
    </citation>
    <scope>IDENTIFICATION</scope>
    <source>
        <strain evidence="4">CBS 304.34</strain>
    </source>
</reference>
<dbReference type="Proteomes" id="UP000504636">
    <property type="component" value="Unplaced"/>
</dbReference>
<dbReference type="GO" id="GO:0016491">
    <property type="term" value="F:oxidoreductase activity"/>
    <property type="evidence" value="ECO:0007669"/>
    <property type="project" value="InterPro"/>
</dbReference>
<dbReference type="GeneID" id="54465044"/>
<evidence type="ECO:0000313" key="4">
    <source>
        <dbReference type="RefSeq" id="XP_033581585.1"/>
    </source>
</evidence>
<dbReference type="SMART" id="SM00829">
    <property type="entry name" value="PKS_ER"/>
    <property type="match status" value="1"/>
</dbReference>
<name>A0A6A6Z0K6_9PEZI</name>
<dbReference type="PANTHER" id="PTHR45033:SF1">
    <property type="entry name" value="OXIDOREDUCTASE (EUROFUNG)"/>
    <property type="match status" value="1"/>
</dbReference>
<dbReference type="Pfam" id="PF08240">
    <property type="entry name" value="ADH_N"/>
    <property type="match status" value="1"/>
</dbReference>
<reference evidence="4" key="2">
    <citation type="submission" date="2020-04" db="EMBL/GenBank/DDBJ databases">
        <authorList>
            <consortium name="NCBI Genome Project"/>
        </authorList>
    </citation>
    <scope>NUCLEOTIDE SEQUENCE</scope>
    <source>
        <strain evidence="4">CBS 304.34</strain>
    </source>
</reference>
<sequence>MNVDKDDPSMKRHISVVQSDGLDNLTMAEGEMPVPPEDEVLVEVLTVSLNYRDTEVVMSLYTHHQSANSPTALVPCSDMCGVVLAVGPSSSPSPLKVGDRVVSTFAPKHLTGQVNAEMLGFGLGGPNPGVLTTHRVFPTYGLLKVPEYLTDEEVCTLPIASMTAWMSINGMRPMGQTGGKGEVVLLQGTGGVSIAGLQIANAAGAIAKALGATHTINYTTTPKWEQEVLKLTFDYGADIIFKLGGARTLRKSFDCVAFGEDDPGDRLNTNVLALRRNVTLGGILNGPKDRFEEMLGFYEEHGIRPAVDKVFPFEESKIALKNLFGGGHFGKVIVRVKE</sequence>
<dbReference type="SUPFAM" id="SSF50129">
    <property type="entry name" value="GroES-like"/>
    <property type="match status" value="1"/>
</dbReference>
<dbReference type="EMBL" id="MU003694">
    <property type="protein sequence ID" value="KAF2814621.1"/>
    <property type="molecule type" value="Genomic_DNA"/>
</dbReference>
<dbReference type="AlphaFoldDB" id="A0A6A6Z0K6"/>
<gene>
    <name evidence="2 4" type="ORF">BDZ99DRAFT_506072</name>
</gene>
<dbReference type="RefSeq" id="XP_033581585.1">
    <property type="nucleotide sequence ID" value="XM_033724151.1"/>
</dbReference>
<dbReference type="InterPro" id="IPR013154">
    <property type="entry name" value="ADH-like_N"/>
</dbReference>
<dbReference type="CDD" id="cd08276">
    <property type="entry name" value="MDR7"/>
    <property type="match status" value="1"/>
</dbReference>
<dbReference type="InterPro" id="IPR052711">
    <property type="entry name" value="Zinc_ADH-like"/>
</dbReference>
<evidence type="ECO:0000313" key="3">
    <source>
        <dbReference type="Proteomes" id="UP000504636"/>
    </source>
</evidence>
<proteinExistence type="predicted"/>
<evidence type="ECO:0000259" key="1">
    <source>
        <dbReference type="SMART" id="SM00829"/>
    </source>
</evidence>
<keyword evidence="3" id="KW-1185">Reference proteome</keyword>
<dbReference type="OrthoDB" id="3509362at2759"/>
<dbReference type="PANTHER" id="PTHR45033">
    <property type="match status" value="1"/>
</dbReference>
<dbReference type="InterPro" id="IPR020843">
    <property type="entry name" value="ER"/>
</dbReference>
<dbReference type="Pfam" id="PF13602">
    <property type="entry name" value="ADH_zinc_N_2"/>
    <property type="match status" value="1"/>
</dbReference>